<evidence type="ECO:0000256" key="1">
    <source>
        <dbReference type="ARBA" id="ARBA00004613"/>
    </source>
</evidence>
<dbReference type="GO" id="GO:0005615">
    <property type="term" value="C:extracellular space"/>
    <property type="evidence" value="ECO:0007669"/>
    <property type="project" value="TreeGrafter"/>
</dbReference>
<keyword evidence="8" id="KW-1185">Reference proteome</keyword>
<keyword evidence="5" id="KW-0732">Signal</keyword>
<sequence>MTTWVLLLLVLLACSVTGTQAGLVEKGRDLVVSWFNQALNVLPKFNARSLMTWFFHFNDNVFFTLYRRNCEPKRIVVGNIESLADSCLSSEVKTKIIIHGWLSAEDNYYSDLMKKAFLEAHDYNVITADWSWYSYNFYTFARFSIDYVAPEIAKFVEFIVDAGIHPDDVHILGHSLGAHIAGLAGFEMKVNVSRITGMDPAMPLIFGDESHRLDATDAQFVDIIHTSRYTLGVNEAYGHADFYPNGGGPLQPGCGLELGVCTHSRSYRYYIESIHNEKGFMALKCDGWWHFTHQNCSSTYDYMGEGVSHSARGKFYLRTATKPPYALGDIWWRSTNIEGNKDPPLPLSNITRNKSSALTQKERFLSPTIEDYPTLLN</sequence>
<name>A0A8S9XMP9_APOLU</name>
<protein>
    <recommendedName>
        <fullName evidence="6">Lipase domain-containing protein</fullName>
    </recommendedName>
</protein>
<proteinExistence type="inferred from homology"/>
<organism evidence="7 8">
    <name type="scientific">Apolygus lucorum</name>
    <name type="common">Small green plant bug</name>
    <name type="synonym">Lygocoris lucorum</name>
    <dbReference type="NCBI Taxonomy" id="248454"/>
    <lineage>
        <taxon>Eukaryota</taxon>
        <taxon>Metazoa</taxon>
        <taxon>Ecdysozoa</taxon>
        <taxon>Arthropoda</taxon>
        <taxon>Hexapoda</taxon>
        <taxon>Insecta</taxon>
        <taxon>Pterygota</taxon>
        <taxon>Neoptera</taxon>
        <taxon>Paraneoptera</taxon>
        <taxon>Hemiptera</taxon>
        <taxon>Heteroptera</taxon>
        <taxon>Panheteroptera</taxon>
        <taxon>Cimicomorpha</taxon>
        <taxon>Miridae</taxon>
        <taxon>Mirini</taxon>
        <taxon>Apolygus</taxon>
    </lineage>
</organism>
<dbReference type="EMBL" id="WIXP02000005">
    <property type="protein sequence ID" value="KAF6210237.1"/>
    <property type="molecule type" value="Genomic_DNA"/>
</dbReference>
<evidence type="ECO:0000313" key="8">
    <source>
        <dbReference type="Proteomes" id="UP000466442"/>
    </source>
</evidence>
<dbReference type="PANTHER" id="PTHR11610">
    <property type="entry name" value="LIPASE"/>
    <property type="match status" value="1"/>
</dbReference>
<comment type="caution">
    <text evidence="7">The sequence shown here is derived from an EMBL/GenBank/DDBJ whole genome shotgun (WGS) entry which is preliminary data.</text>
</comment>
<dbReference type="PANTHER" id="PTHR11610:SF173">
    <property type="entry name" value="LIPASE DOMAIN-CONTAINING PROTEIN-RELATED"/>
    <property type="match status" value="1"/>
</dbReference>
<dbReference type="InterPro" id="IPR000734">
    <property type="entry name" value="TAG_lipase"/>
</dbReference>
<evidence type="ECO:0000256" key="4">
    <source>
        <dbReference type="RuleBase" id="RU004262"/>
    </source>
</evidence>
<dbReference type="SUPFAM" id="SSF53474">
    <property type="entry name" value="alpha/beta-Hydrolases"/>
    <property type="match status" value="1"/>
</dbReference>
<dbReference type="Pfam" id="PF00151">
    <property type="entry name" value="Lipase"/>
    <property type="match status" value="1"/>
</dbReference>
<dbReference type="OrthoDB" id="199913at2759"/>
<feature type="chain" id="PRO_5035896862" description="Lipase domain-containing protein" evidence="5">
    <location>
        <begin position="22"/>
        <end position="377"/>
    </location>
</feature>
<dbReference type="GO" id="GO:0017171">
    <property type="term" value="F:serine hydrolase activity"/>
    <property type="evidence" value="ECO:0007669"/>
    <property type="project" value="TreeGrafter"/>
</dbReference>
<keyword evidence="3" id="KW-0964">Secreted</keyword>
<comment type="similarity">
    <text evidence="2 4">Belongs to the AB hydrolase superfamily. Lipase family.</text>
</comment>
<reference evidence="7" key="1">
    <citation type="journal article" date="2021" name="Mol. Ecol. Resour.">
        <title>Apolygus lucorum genome provides insights into omnivorousness and mesophyll feeding.</title>
        <authorList>
            <person name="Liu Y."/>
            <person name="Liu H."/>
            <person name="Wang H."/>
            <person name="Huang T."/>
            <person name="Liu B."/>
            <person name="Yang B."/>
            <person name="Yin L."/>
            <person name="Li B."/>
            <person name="Zhang Y."/>
            <person name="Zhang S."/>
            <person name="Jiang F."/>
            <person name="Zhang X."/>
            <person name="Ren Y."/>
            <person name="Wang B."/>
            <person name="Wang S."/>
            <person name="Lu Y."/>
            <person name="Wu K."/>
            <person name="Fan W."/>
            <person name="Wang G."/>
        </authorList>
    </citation>
    <scope>NUCLEOTIDE SEQUENCE</scope>
    <source>
        <strain evidence="7">12Hb</strain>
    </source>
</reference>
<dbReference type="GO" id="GO:0016042">
    <property type="term" value="P:lipid catabolic process"/>
    <property type="evidence" value="ECO:0007669"/>
    <property type="project" value="TreeGrafter"/>
</dbReference>
<accession>A0A8S9XMP9</accession>
<dbReference type="GO" id="GO:0016298">
    <property type="term" value="F:lipase activity"/>
    <property type="evidence" value="ECO:0007669"/>
    <property type="project" value="InterPro"/>
</dbReference>
<evidence type="ECO:0000256" key="5">
    <source>
        <dbReference type="SAM" id="SignalP"/>
    </source>
</evidence>
<dbReference type="Proteomes" id="UP000466442">
    <property type="component" value="Linkage Group LG5"/>
</dbReference>
<dbReference type="InterPro" id="IPR013818">
    <property type="entry name" value="Lipase"/>
</dbReference>
<feature type="domain" description="Lipase" evidence="6">
    <location>
        <begin position="61"/>
        <end position="325"/>
    </location>
</feature>
<dbReference type="InterPro" id="IPR033906">
    <property type="entry name" value="Lipase_N"/>
</dbReference>
<dbReference type="CDD" id="cd00707">
    <property type="entry name" value="Pancreat_lipase_like"/>
    <property type="match status" value="1"/>
</dbReference>
<evidence type="ECO:0000313" key="7">
    <source>
        <dbReference type="EMBL" id="KAF6210237.1"/>
    </source>
</evidence>
<comment type="subcellular location">
    <subcellularLocation>
        <location evidence="1">Secreted</location>
    </subcellularLocation>
</comment>
<feature type="signal peptide" evidence="5">
    <location>
        <begin position="1"/>
        <end position="21"/>
    </location>
</feature>
<evidence type="ECO:0000259" key="6">
    <source>
        <dbReference type="Pfam" id="PF00151"/>
    </source>
</evidence>
<evidence type="ECO:0000256" key="2">
    <source>
        <dbReference type="ARBA" id="ARBA00010701"/>
    </source>
</evidence>
<evidence type="ECO:0000256" key="3">
    <source>
        <dbReference type="ARBA" id="ARBA00022525"/>
    </source>
</evidence>
<gene>
    <name evidence="7" type="ORF">GE061_013341</name>
</gene>
<dbReference type="PRINTS" id="PR00821">
    <property type="entry name" value="TAGLIPASE"/>
</dbReference>
<dbReference type="AlphaFoldDB" id="A0A8S9XMP9"/>
<dbReference type="Gene3D" id="3.40.50.1820">
    <property type="entry name" value="alpha/beta hydrolase"/>
    <property type="match status" value="1"/>
</dbReference>
<dbReference type="InterPro" id="IPR029058">
    <property type="entry name" value="AB_hydrolase_fold"/>
</dbReference>